<feature type="compositionally biased region" description="Polar residues" evidence="3">
    <location>
        <begin position="223"/>
        <end position="242"/>
    </location>
</feature>
<dbReference type="PANTHER" id="PTHR47067">
    <property type="entry name" value="TPX2 (TARGETING PROTEIN FOR XKLP2) PROTEIN FAMILY-RELATED"/>
    <property type="match status" value="1"/>
</dbReference>
<dbReference type="GO" id="GO:0005546">
    <property type="term" value="F:phosphatidylinositol-4,5-bisphosphate binding"/>
    <property type="evidence" value="ECO:0007669"/>
    <property type="project" value="InterPro"/>
</dbReference>
<comment type="similarity">
    <text evidence="1">Belongs to the EXO70 family.</text>
</comment>
<protein>
    <recommendedName>
        <fullName evidence="5">Exocyst complex subunit Exo70 C-terminal domain-containing protein</fullName>
    </recommendedName>
</protein>
<keyword evidence="2" id="KW-0813">Transport</keyword>
<dbReference type="InterPro" id="IPR044216">
    <property type="entry name" value="WDL7"/>
</dbReference>
<keyword evidence="4" id="KW-0472">Membrane</keyword>
<dbReference type="Gene3D" id="1.20.1280.170">
    <property type="entry name" value="Exocyst complex component Exo70"/>
    <property type="match status" value="1"/>
</dbReference>
<comment type="caution">
    <text evidence="6">The sequence shown here is derived from an EMBL/GenBank/DDBJ whole genome shotgun (WGS) entry which is preliminary data.</text>
</comment>
<organism evidence="6 7">
    <name type="scientific">Phtheirospermum japonicum</name>
    <dbReference type="NCBI Taxonomy" id="374723"/>
    <lineage>
        <taxon>Eukaryota</taxon>
        <taxon>Viridiplantae</taxon>
        <taxon>Streptophyta</taxon>
        <taxon>Embryophyta</taxon>
        <taxon>Tracheophyta</taxon>
        <taxon>Spermatophyta</taxon>
        <taxon>Magnoliopsida</taxon>
        <taxon>eudicotyledons</taxon>
        <taxon>Gunneridae</taxon>
        <taxon>Pentapetalae</taxon>
        <taxon>asterids</taxon>
        <taxon>lamiids</taxon>
        <taxon>Lamiales</taxon>
        <taxon>Orobanchaceae</taxon>
        <taxon>Orobanchaceae incertae sedis</taxon>
        <taxon>Phtheirospermum</taxon>
    </lineage>
</organism>
<dbReference type="AlphaFoldDB" id="A0A830BHU4"/>
<evidence type="ECO:0000256" key="3">
    <source>
        <dbReference type="SAM" id="MobiDB-lite"/>
    </source>
</evidence>
<accession>A0A830BHU4</accession>
<feature type="region of interest" description="Disordered" evidence="3">
    <location>
        <begin position="223"/>
        <end position="257"/>
    </location>
</feature>
<dbReference type="PANTHER" id="PTHR47067:SF7">
    <property type="entry name" value="TPX2 (TARGETING PROTEIN FOR XKLP2) PROTEIN FAMILY"/>
    <property type="match status" value="1"/>
</dbReference>
<feature type="compositionally biased region" description="Polar residues" evidence="3">
    <location>
        <begin position="306"/>
        <end position="318"/>
    </location>
</feature>
<name>A0A830BHU4_9LAMI</name>
<dbReference type="OrthoDB" id="914124at2759"/>
<reference evidence="6" key="1">
    <citation type="submission" date="2020-07" db="EMBL/GenBank/DDBJ databases">
        <title>Ethylene signaling mediates host invasion by parasitic plants.</title>
        <authorList>
            <person name="Yoshida S."/>
        </authorList>
    </citation>
    <scope>NUCLEOTIDE SEQUENCE</scope>
    <source>
        <strain evidence="6">Okayama</strain>
    </source>
</reference>
<feature type="region of interest" description="Disordered" evidence="3">
    <location>
        <begin position="269"/>
        <end position="340"/>
    </location>
</feature>
<dbReference type="SUPFAM" id="SSF74788">
    <property type="entry name" value="Cullin repeat-like"/>
    <property type="match status" value="1"/>
</dbReference>
<gene>
    <name evidence="6" type="ORF">PHJA_000640700</name>
</gene>
<evidence type="ECO:0000313" key="7">
    <source>
        <dbReference type="Proteomes" id="UP000653305"/>
    </source>
</evidence>
<dbReference type="InterPro" id="IPR016159">
    <property type="entry name" value="Cullin_repeat-like_dom_sf"/>
</dbReference>
<evidence type="ECO:0000256" key="1">
    <source>
        <dbReference type="ARBA" id="ARBA00006756"/>
    </source>
</evidence>
<proteinExistence type="inferred from homology"/>
<dbReference type="InterPro" id="IPR046364">
    <property type="entry name" value="Exo70_C"/>
</dbReference>
<keyword evidence="7" id="KW-1185">Reference proteome</keyword>
<dbReference type="Proteomes" id="UP000653305">
    <property type="component" value="Unassembled WGS sequence"/>
</dbReference>
<evidence type="ECO:0000313" key="6">
    <source>
        <dbReference type="EMBL" id="GFP84969.1"/>
    </source>
</evidence>
<feature type="compositionally biased region" description="Basic and acidic residues" evidence="3">
    <location>
        <begin position="273"/>
        <end position="290"/>
    </location>
</feature>
<keyword evidence="4" id="KW-0812">Transmembrane</keyword>
<dbReference type="GO" id="GO:0006887">
    <property type="term" value="P:exocytosis"/>
    <property type="evidence" value="ECO:0007669"/>
    <property type="project" value="InterPro"/>
</dbReference>
<dbReference type="GO" id="GO:0000145">
    <property type="term" value="C:exocyst"/>
    <property type="evidence" value="ECO:0007669"/>
    <property type="project" value="InterPro"/>
</dbReference>
<evidence type="ECO:0000256" key="4">
    <source>
        <dbReference type="SAM" id="Phobius"/>
    </source>
</evidence>
<dbReference type="EMBL" id="BMAC01000096">
    <property type="protein sequence ID" value="GFP84969.1"/>
    <property type="molecule type" value="Genomic_DNA"/>
</dbReference>
<evidence type="ECO:0000259" key="5">
    <source>
        <dbReference type="Pfam" id="PF03081"/>
    </source>
</evidence>
<sequence>MYLRESWGKLPAVLSREGLILFSGARATARNLVKQRLKGFNEVFDEMYGKQSNWVIADKDLRERTCQVVTQTIVPVDYLHSAANKMGDTACLMHGSSYAAVIIPNEFIQSQNHVLQGNAKHALGESISFGRFMTDQSLSWDKWSTFPHKKYVEEAERYAQPGSVAQKKAFFEAHYKKIAAQKAAALLEQQNAAKTESEPVADVDAKTELVKTQDSKQVDVTSVNELNSSTNPLVNIENNVTRSTKKSGLGSPNKKRASSKSLLALMNLIPINKEPDRDPISAIRKSESSPKDSSTPFKNPVAASIKSVSSYTEPNTDQSENRRIKTPPDSAATPGRKNRPKWHILSAMLSCSKSLGTEGERAAKRKQARHFLMTQGSTCLQVKAGNGFRKLSCSFCSKPQPMIDPCKDGAIPRNQIKKAPAIQPRSTELERSNSNKMHGSNLGAGLHLHLQHAQSIIAFPRIYPKNNVFNQIFITWCCIALLILQMNRNYQ</sequence>
<keyword evidence="4" id="KW-1133">Transmembrane helix</keyword>
<evidence type="ECO:0000256" key="2">
    <source>
        <dbReference type="ARBA" id="ARBA00022448"/>
    </source>
</evidence>
<feature type="transmembrane region" description="Helical" evidence="4">
    <location>
        <begin position="468"/>
        <end position="486"/>
    </location>
</feature>
<feature type="domain" description="Exocyst complex subunit Exo70 C-terminal" evidence="5">
    <location>
        <begin position="1"/>
        <end position="76"/>
    </location>
</feature>
<dbReference type="Pfam" id="PF03081">
    <property type="entry name" value="Exo70_C"/>
    <property type="match status" value="1"/>
</dbReference>